<keyword evidence="1" id="KW-1133">Transmembrane helix</keyword>
<keyword evidence="4" id="KW-1185">Reference proteome</keyword>
<sequence length="351" mass="39580">MDHSSKKLKIQGLLHMHACIWFLLVYVFGSGSAADFKLTVKEREGHNVCLGDMSEPSNNVFWSFKNDLIAEIFNNHTQYHGPNKDRLYLEKNTGSLTIFNVSVNDSGEYERKDNTVLHQGKYHLNVTVDGMYPRVGQEFTLYTGLSNVPKCSITSWNISSHSSKHIAESRCMFGKSKLRHSNPNPRHHLNQKNGSLTITNLKTNDSGLYLFQVLKNIKTQMFHLSVYARISQPVIIKNGTSGCWMLCMVKNGKELTLSWYRGNERLSNISSFDPKINLTLPLNISAQDISTYRCVASNPVGNLTVQLNKDALCTGPSNTLLIFIATFSALFFILFGVVWFCAIKKQRSNAV</sequence>
<dbReference type="PANTHER" id="PTHR21063">
    <property type="entry name" value="LFA-3"/>
    <property type="match status" value="1"/>
</dbReference>
<evidence type="ECO:0000259" key="2">
    <source>
        <dbReference type="PROSITE" id="PS50835"/>
    </source>
</evidence>
<dbReference type="Gene3D" id="2.60.40.10">
    <property type="entry name" value="Immunoglobulins"/>
    <property type="match status" value="3"/>
</dbReference>
<organism evidence="3 4">
    <name type="scientific">Astyanax mexicanus</name>
    <name type="common">Blind cave fish</name>
    <name type="synonym">Astyanax fasciatus mexicanus</name>
    <dbReference type="NCBI Taxonomy" id="7994"/>
    <lineage>
        <taxon>Eukaryota</taxon>
        <taxon>Metazoa</taxon>
        <taxon>Chordata</taxon>
        <taxon>Craniata</taxon>
        <taxon>Vertebrata</taxon>
        <taxon>Euteleostomi</taxon>
        <taxon>Actinopterygii</taxon>
        <taxon>Neopterygii</taxon>
        <taxon>Teleostei</taxon>
        <taxon>Ostariophysi</taxon>
        <taxon>Characiformes</taxon>
        <taxon>Characoidei</taxon>
        <taxon>Acestrorhamphidae</taxon>
        <taxon>Acestrorhamphinae</taxon>
        <taxon>Astyanax</taxon>
    </lineage>
</organism>
<dbReference type="InterPro" id="IPR013783">
    <property type="entry name" value="Ig-like_fold"/>
</dbReference>
<dbReference type="PANTHER" id="PTHR21063:SF4">
    <property type="entry name" value="CD48 ANTIGEN-RELATED"/>
    <property type="match status" value="1"/>
</dbReference>
<dbReference type="InterPro" id="IPR007110">
    <property type="entry name" value="Ig-like_dom"/>
</dbReference>
<dbReference type="InterPro" id="IPR003599">
    <property type="entry name" value="Ig_sub"/>
</dbReference>
<dbReference type="CDD" id="cd00096">
    <property type="entry name" value="Ig"/>
    <property type="match status" value="1"/>
</dbReference>
<dbReference type="GeneTree" id="ENSGT01120000275312"/>
<dbReference type="SMART" id="SM00409">
    <property type="entry name" value="IG"/>
    <property type="match status" value="3"/>
</dbReference>
<dbReference type="SUPFAM" id="SSF48726">
    <property type="entry name" value="Immunoglobulin"/>
    <property type="match status" value="3"/>
</dbReference>
<evidence type="ECO:0000256" key="1">
    <source>
        <dbReference type="SAM" id="Phobius"/>
    </source>
</evidence>
<dbReference type="Ensembl" id="ENSAMXT00000048129.1">
    <property type="protein sequence ID" value="ENSAMXP00000029396.1"/>
    <property type="gene ID" value="ENSAMXG00000042817.1"/>
</dbReference>
<dbReference type="STRING" id="7994.ENSAMXP00000029396"/>
<evidence type="ECO:0000313" key="4">
    <source>
        <dbReference type="Proteomes" id="UP000018467"/>
    </source>
</evidence>
<protein>
    <submittedName>
        <fullName evidence="3">Uncharacterized LOC103042117</fullName>
    </submittedName>
</protein>
<dbReference type="PROSITE" id="PS50835">
    <property type="entry name" value="IG_LIKE"/>
    <property type="match status" value="1"/>
</dbReference>
<dbReference type="InterPro" id="IPR036179">
    <property type="entry name" value="Ig-like_dom_sf"/>
</dbReference>
<keyword evidence="1" id="KW-0812">Transmembrane</keyword>
<feature type="domain" description="Ig-like" evidence="2">
    <location>
        <begin position="245"/>
        <end position="306"/>
    </location>
</feature>
<dbReference type="Ensembl" id="ENSAMXT00000052731.1">
    <property type="protein sequence ID" value="ENSAMXP00000044969.1"/>
    <property type="gene ID" value="ENSAMXG00000042817.1"/>
</dbReference>
<name>A0A3B1II69_ASTMX</name>
<evidence type="ECO:0000313" key="3">
    <source>
        <dbReference type="Ensembl" id="ENSAMXP00000029396.1"/>
    </source>
</evidence>
<proteinExistence type="predicted"/>
<feature type="transmembrane region" description="Helical" evidence="1">
    <location>
        <begin position="320"/>
        <end position="342"/>
    </location>
</feature>
<dbReference type="AlphaFoldDB" id="A0A3B1II69"/>
<dbReference type="Bgee" id="ENSAMXG00000042817">
    <property type="expression patterns" value="Expressed in zone of skin and 9 other cell types or tissues"/>
</dbReference>
<reference evidence="3" key="3">
    <citation type="submission" date="2025-05" db="UniProtKB">
        <authorList>
            <consortium name="Ensembl"/>
        </authorList>
    </citation>
    <scope>IDENTIFICATION</scope>
</reference>
<reference evidence="4" key="2">
    <citation type="journal article" date="2014" name="Nat. Commun.">
        <title>The cavefish genome reveals candidate genes for eye loss.</title>
        <authorList>
            <person name="McGaugh S.E."/>
            <person name="Gross J.B."/>
            <person name="Aken B."/>
            <person name="Blin M."/>
            <person name="Borowsky R."/>
            <person name="Chalopin D."/>
            <person name="Hinaux H."/>
            <person name="Jeffery W.R."/>
            <person name="Keene A."/>
            <person name="Ma L."/>
            <person name="Minx P."/>
            <person name="Murphy D."/>
            <person name="O'Quin K.E."/>
            <person name="Retaux S."/>
            <person name="Rohner N."/>
            <person name="Searle S.M."/>
            <person name="Stahl B.A."/>
            <person name="Tabin C."/>
            <person name="Volff J.N."/>
            <person name="Yoshizawa M."/>
            <person name="Warren W.C."/>
        </authorList>
    </citation>
    <scope>NUCLEOTIDE SEQUENCE [LARGE SCALE GENOMIC DNA]</scope>
    <source>
        <strain evidence="4">female</strain>
    </source>
</reference>
<accession>A0A3B1II69</accession>
<dbReference type="Proteomes" id="UP000018467">
    <property type="component" value="Unassembled WGS sequence"/>
</dbReference>
<reference evidence="4" key="1">
    <citation type="submission" date="2013-03" db="EMBL/GenBank/DDBJ databases">
        <authorList>
            <person name="Jeffery W."/>
            <person name="Warren W."/>
            <person name="Wilson R.K."/>
        </authorList>
    </citation>
    <scope>NUCLEOTIDE SEQUENCE</scope>
    <source>
        <strain evidence="4">female</strain>
    </source>
</reference>
<keyword evidence="1" id="KW-0472">Membrane</keyword>